<dbReference type="EMBL" id="JABWUV010000002">
    <property type="protein sequence ID" value="KAF6379142.1"/>
    <property type="molecule type" value="Genomic_DNA"/>
</dbReference>
<proteinExistence type="predicted"/>
<evidence type="ECO:0000256" key="1">
    <source>
        <dbReference type="SAM" id="MobiDB-lite"/>
    </source>
</evidence>
<sequence>MQPPVFLTQRGFGQSESDSSSSLGEFQSPDSSQVQGECLFLLTLRALLFAFLPVPFVAEQQPGLFQGSALEGDINPSSSSLGSPRGPARASPSKSRKAAALLQWYGLKQGFTGSSRQRSAHWLLPAAARAHKLCPAGARQQLLQQLL</sequence>
<comment type="caution">
    <text evidence="2">The sequence shown here is derived from an EMBL/GenBank/DDBJ whole genome shotgun (WGS) entry which is preliminary data.</text>
</comment>
<protein>
    <submittedName>
        <fullName evidence="2">Uncharacterized protein</fullName>
    </submittedName>
</protein>
<feature type="compositionally biased region" description="Low complexity" evidence="1">
    <location>
        <begin position="12"/>
        <end position="28"/>
    </location>
</feature>
<keyword evidence="3" id="KW-1185">Reference proteome</keyword>
<name>A0A7J7ZXV8_MYOMY</name>
<dbReference type="Proteomes" id="UP000527355">
    <property type="component" value="Unassembled WGS sequence"/>
</dbReference>
<dbReference type="AlphaFoldDB" id="A0A7J7ZXV8"/>
<evidence type="ECO:0000313" key="3">
    <source>
        <dbReference type="Proteomes" id="UP000527355"/>
    </source>
</evidence>
<organism evidence="2 3">
    <name type="scientific">Myotis myotis</name>
    <name type="common">Greater mouse-eared bat</name>
    <name type="synonym">Vespertilio myotis</name>
    <dbReference type="NCBI Taxonomy" id="51298"/>
    <lineage>
        <taxon>Eukaryota</taxon>
        <taxon>Metazoa</taxon>
        <taxon>Chordata</taxon>
        <taxon>Craniata</taxon>
        <taxon>Vertebrata</taxon>
        <taxon>Euteleostomi</taxon>
        <taxon>Mammalia</taxon>
        <taxon>Eutheria</taxon>
        <taxon>Laurasiatheria</taxon>
        <taxon>Chiroptera</taxon>
        <taxon>Yangochiroptera</taxon>
        <taxon>Vespertilionidae</taxon>
        <taxon>Myotis</taxon>
    </lineage>
</organism>
<feature type="region of interest" description="Disordered" evidence="1">
    <location>
        <begin position="1"/>
        <end position="29"/>
    </location>
</feature>
<feature type="region of interest" description="Disordered" evidence="1">
    <location>
        <begin position="68"/>
        <end position="95"/>
    </location>
</feature>
<feature type="compositionally biased region" description="Low complexity" evidence="1">
    <location>
        <begin position="76"/>
        <end position="93"/>
    </location>
</feature>
<evidence type="ECO:0000313" key="2">
    <source>
        <dbReference type="EMBL" id="KAF6379142.1"/>
    </source>
</evidence>
<gene>
    <name evidence="2" type="ORF">mMyoMyo1_009971</name>
</gene>
<reference evidence="2 3" key="1">
    <citation type="journal article" date="2020" name="Nature">
        <title>Six reference-quality genomes reveal evolution of bat adaptations.</title>
        <authorList>
            <person name="Jebb D."/>
            <person name="Huang Z."/>
            <person name="Pippel M."/>
            <person name="Hughes G.M."/>
            <person name="Lavrichenko K."/>
            <person name="Devanna P."/>
            <person name="Winkler S."/>
            <person name="Jermiin L.S."/>
            <person name="Skirmuntt E.C."/>
            <person name="Katzourakis A."/>
            <person name="Burkitt-Gray L."/>
            <person name="Ray D.A."/>
            <person name="Sullivan K.A.M."/>
            <person name="Roscito J.G."/>
            <person name="Kirilenko B.M."/>
            <person name="Davalos L.M."/>
            <person name="Corthals A.P."/>
            <person name="Power M.L."/>
            <person name="Jones G."/>
            <person name="Ransome R.D."/>
            <person name="Dechmann D.K.N."/>
            <person name="Locatelli A.G."/>
            <person name="Puechmaille S.J."/>
            <person name="Fedrigo O."/>
            <person name="Jarvis E.D."/>
            <person name="Hiller M."/>
            <person name="Vernes S.C."/>
            <person name="Myers E.W."/>
            <person name="Teeling E.C."/>
        </authorList>
    </citation>
    <scope>NUCLEOTIDE SEQUENCE [LARGE SCALE GENOMIC DNA]</scope>
    <source>
        <strain evidence="2">MMyoMyo1</strain>
        <tissue evidence="2">Flight muscle</tissue>
    </source>
</reference>
<accession>A0A7J7ZXV8</accession>